<dbReference type="PANTHER" id="PTHR36509">
    <property type="entry name" value="BLL3101 PROTEIN"/>
    <property type="match status" value="1"/>
</dbReference>
<gene>
    <name evidence="4" type="ORF">EI427_00795</name>
</gene>
<dbReference type="KEGG" id="fll:EI427_00795"/>
<feature type="signal peptide" evidence="1">
    <location>
        <begin position="1"/>
        <end position="20"/>
    </location>
</feature>
<evidence type="ECO:0000313" key="4">
    <source>
        <dbReference type="EMBL" id="AZQ60798.1"/>
    </source>
</evidence>
<dbReference type="EMBL" id="CP034562">
    <property type="protein sequence ID" value="AZQ60798.1"/>
    <property type="molecule type" value="Genomic_DNA"/>
</dbReference>
<keyword evidence="5" id="KW-1185">Reference proteome</keyword>
<name>A0A3Q9FIT3_9BACT</name>
<feature type="domain" description="DUF1254" evidence="3">
    <location>
        <begin position="101"/>
        <end position="229"/>
    </location>
</feature>
<dbReference type="RefSeq" id="WP_126610759.1">
    <property type="nucleotide sequence ID" value="NZ_CP034562.1"/>
</dbReference>
<dbReference type="Pfam" id="PF06742">
    <property type="entry name" value="DUF1214"/>
    <property type="match status" value="1"/>
</dbReference>
<feature type="domain" description="DUF1214" evidence="2">
    <location>
        <begin position="363"/>
        <end position="469"/>
    </location>
</feature>
<feature type="chain" id="PRO_5018541952" evidence="1">
    <location>
        <begin position="21"/>
        <end position="488"/>
    </location>
</feature>
<evidence type="ECO:0000259" key="2">
    <source>
        <dbReference type="Pfam" id="PF06742"/>
    </source>
</evidence>
<accession>A0A3Q9FIT3</accession>
<dbReference type="Gene3D" id="2.60.120.600">
    <property type="entry name" value="Domain of unknown function DUF1214, C-terminal domain"/>
    <property type="match status" value="1"/>
</dbReference>
<dbReference type="PANTHER" id="PTHR36509:SF2">
    <property type="entry name" value="BLL3101 PROTEIN"/>
    <property type="match status" value="1"/>
</dbReference>
<reference evidence="4 5" key="1">
    <citation type="submission" date="2018-12" db="EMBL/GenBank/DDBJ databases">
        <title>Flammeovirga pectinis sp. nov., isolated from the gut of the Korean scallop, Patinopecten yessoensis.</title>
        <authorList>
            <person name="Bae J.-W."/>
            <person name="Jeong Y.-S."/>
            <person name="Kang W."/>
        </authorList>
    </citation>
    <scope>NUCLEOTIDE SEQUENCE [LARGE SCALE GENOMIC DNA]</scope>
    <source>
        <strain evidence="4 5">L12M1</strain>
    </source>
</reference>
<dbReference type="InterPro" id="IPR037049">
    <property type="entry name" value="DUF1214_C_sf"/>
</dbReference>
<organism evidence="4 5">
    <name type="scientific">Flammeovirga pectinis</name>
    <dbReference type="NCBI Taxonomy" id="2494373"/>
    <lineage>
        <taxon>Bacteria</taxon>
        <taxon>Pseudomonadati</taxon>
        <taxon>Bacteroidota</taxon>
        <taxon>Cytophagia</taxon>
        <taxon>Cytophagales</taxon>
        <taxon>Flammeovirgaceae</taxon>
        <taxon>Flammeovirga</taxon>
    </lineage>
</organism>
<dbReference type="AlphaFoldDB" id="A0A3Q9FIT3"/>
<dbReference type="Pfam" id="PF06863">
    <property type="entry name" value="DUF1254"/>
    <property type="match status" value="1"/>
</dbReference>
<dbReference type="Gene3D" id="2.60.40.1610">
    <property type="entry name" value="Domain of unknown function DUF1254"/>
    <property type="match status" value="1"/>
</dbReference>
<keyword evidence="1" id="KW-0732">Signal</keyword>
<dbReference type="Proteomes" id="UP000267268">
    <property type="component" value="Chromosome 1"/>
</dbReference>
<dbReference type="OrthoDB" id="40820at2"/>
<protein>
    <submittedName>
        <fullName evidence="4">DUF1254 domain-containing protein</fullName>
    </submittedName>
</protein>
<dbReference type="InterPro" id="IPR010679">
    <property type="entry name" value="DUF1254"/>
</dbReference>
<sequence length="488" mass="55176">MKSIIITIGSLLMTAFSCTAQVLPDHKVQEIKDKVSQQADPIISVAPNAEIGALGYYYDAKAVGTLAYEFGYSLVRMEQAMREYTSVPNPKPRTSYRAPLNKIGWAKRLPTAADKDMPTANNDTYYMSAVVDLSEPYILETPNTNGRYFVVNVFDMYHNLVEYIGKRNTGTTALKVALIPEGWEGDLPNDIDKKVIVKTDKAWLWGRIHVLEGENIKKLHLLQDQFKLRSLSESKGYENMNKQTELPEMPVFPTSDSLRFYKYLAFALSQNPTYTEDISLVGQFERIGIKGGKFSTDNLNEHQIKGLKEAAIEAPLAILSSMYSSSVTSNGWNIATKLDNYGYDFPFRSLISGPYLGGQGEKEAMYPIRFIDSDNAPVEGKNSYTITFDEEPPVDSFWSLTLYDATNKLFCDNSLNRYKFSSESKGLKKNKDGSFTIVIQNEEPKNTDNWLPAPKGGFYLIMRLYQPHQSVIDLEYKLPQLIKKKEIL</sequence>
<evidence type="ECO:0000313" key="5">
    <source>
        <dbReference type="Proteomes" id="UP000267268"/>
    </source>
</evidence>
<dbReference type="InterPro" id="IPR037050">
    <property type="entry name" value="DUF1254_sf"/>
</dbReference>
<proteinExistence type="predicted"/>
<dbReference type="PROSITE" id="PS51257">
    <property type="entry name" value="PROKAR_LIPOPROTEIN"/>
    <property type="match status" value="1"/>
</dbReference>
<dbReference type="SUPFAM" id="SSF160935">
    <property type="entry name" value="VPA0735-like"/>
    <property type="match status" value="1"/>
</dbReference>
<evidence type="ECO:0000256" key="1">
    <source>
        <dbReference type="SAM" id="SignalP"/>
    </source>
</evidence>
<dbReference type="InterPro" id="IPR010621">
    <property type="entry name" value="DUF1214"/>
</dbReference>
<evidence type="ECO:0000259" key="3">
    <source>
        <dbReference type="Pfam" id="PF06863"/>
    </source>
</evidence>